<sequence>MADGAPANAQGLDISAVLEARYAFGTQSGRSQSAELEFRPKWDLAFSDAWEFRGEVRIRADAFDRLEVGRPSQETISALTKRVLIGQSTEIELREAYLQYSGDLSTVRIGKQQIVWGRSDGIKVLDIVNPQSYREFVLDDFDQSRTPLWSLLLERTIGGLDFQGFWIPDRSFNEAPPRGSVFEITAPEFVPTFWQAPPYPVSLQETERPQGGLNASEVGFKVSGLIGNWDFSLNYLHTFEDTPFFDLEIVPPALAITSKFNRVDILGGSFANSWGDFTVRGEATYTMDANIPVGLLPSDTLTPARSDVFKYLIGIDYFGIPDTFVSAQFFQKINMSKVPNALSPDVEELSTVTVRHDLPGGDWQLDFRWYANHDSNDGLFRMLAKRRINDRMTASVGGDFFYGRKDGIFGQFREADRVHFSVAYHY</sequence>
<organism evidence="1 2">
    <name type="scientific">Kordiimonas lacus</name>
    <dbReference type="NCBI Taxonomy" id="637679"/>
    <lineage>
        <taxon>Bacteria</taxon>
        <taxon>Pseudomonadati</taxon>
        <taxon>Pseudomonadota</taxon>
        <taxon>Alphaproteobacteria</taxon>
        <taxon>Kordiimonadales</taxon>
        <taxon>Kordiimonadaceae</taxon>
        <taxon>Kordiimonas</taxon>
    </lineage>
</organism>
<reference evidence="1 2" key="1">
    <citation type="submission" date="2016-10" db="EMBL/GenBank/DDBJ databases">
        <authorList>
            <person name="de Groot N.N."/>
        </authorList>
    </citation>
    <scope>NUCLEOTIDE SEQUENCE [LARGE SCALE GENOMIC DNA]</scope>
    <source>
        <strain evidence="1 2">CGMCC 1.9109</strain>
    </source>
</reference>
<gene>
    <name evidence="1" type="ORF">SAMN04488071_0023</name>
</gene>
<evidence type="ECO:0000313" key="1">
    <source>
        <dbReference type="EMBL" id="SDD21326.1"/>
    </source>
</evidence>
<evidence type="ECO:0008006" key="3">
    <source>
        <dbReference type="Google" id="ProtNLM"/>
    </source>
</evidence>
<dbReference type="Pfam" id="PF06980">
    <property type="entry name" value="DUF1302"/>
    <property type="match status" value="1"/>
</dbReference>
<dbReference type="EMBL" id="FNAK01000001">
    <property type="protein sequence ID" value="SDD21326.1"/>
    <property type="molecule type" value="Genomic_DNA"/>
</dbReference>
<name>A0A1G6SYI8_9PROT</name>
<dbReference type="STRING" id="637679.GCA_001550055_00865"/>
<dbReference type="Proteomes" id="UP000183685">
    <property type="component" value="Unassembled WGS sequence"/>
</dbReference>
<proteinExistence type="predicted"/>
<accession>A0A1G6SYI8</accession>
<keyword evidence="2" id="KW-1185">Reference proteome</keyword>
<protein>
    <recommendedName>
        <fullName evidence="3">Alginate export</fullName>
    </recommendedName>
</protein>
<dbReference type="InterPro" id="IPR010727">
    <property type="entry name" value="DUF1302"/>
</dbReference>
<evidence type="ECO:0000313" key="2">
    <source>
        <dbReference type="Proteomes" id="UP000183685"/>
    </source>
</evidence>
<dbReference type="SUPFAM" id="SSF56935">
    <property type="entry name" value="Porins"/>
    <property type="match status" value="1"/>
</dbReference>
<dbReference type="AlphaFoldDB" id="A0A1G6SYI8"/>